<dbReference type="STRING" id="879212.DespoDRAFT_00260"/>
<dbReference type="SUPFAM" id="SSF46565">
    <property type="entry name" value="Chaperone J-domain"/>
    <property type="match status" value="1"/>
</dbReference>
<name>I5AYI4_9BACT</name>
<dbReference type="Proteomes" id="UP000005778">
    <property type="component" value="Chromosome"/>
</dbReference>
<dbReference type="SUPFAM" id="SSF49493">
    <property type="entry name" value="HSP40/DnaJ peptide-binding domain"/>
    <property type="match status" value="2"/>
</dbReference>
<dbReference type="AlphaFoldDB" id="I5AYI4"/>
<evidence type="ECO:0000313" key="4">
    <source>
        <dbReference type="Proteomes" id="UP000005778"/>
    </source>
</evidence>
<dbReference type="Pfam" id="PF01556">
    <property type="entry name" value="DnaJ_C"/>
    <property type="match status" value="1"/>
</dbReference>
<dbReference type="PROSITE" id="PS50076">
    <property type="entry name" value="DNAJ_2"/>
    <property type="match status" value="1"/>
</dbReference>
<protein>
    <submittedName>
        <fullName evidence="3">DnaJ-class molecular chaperone with C-terminal Zn finger domain</fullName>
    </submittedName>
</protein>
<reference evidence="3 4" key="2">
    <citation type="submission" date="2012-02" db="EMBL/GenBank/DDBJ databases">
        <title>Improved High-Quality Draft sequence of Desulfobacter postgatei 2ac9.</title>
        <authorList>
            <consortium name="US DOE Joint Genome Institute"/>
            <person name="Lucas S."/>
            <person name="Han J."/>
            <person name="Lapidus A."/>
            <person name="Cheng J.-F."/>
            <person name="Goodwin L."/>
            <person name="Pitluck S."/>
            <person name="Peters L."/>
            <person name="Ovchinnikova G."/>
            <person name="Held B."/>
            <person name="Detter J.C."/>
            <person name="Han C."/>
            <person name="Tapia R."/>
            <person name="Land M."/>
            <person name="Hauser L."/>
            <person name="Kyrpides N."/>
            <person name="Ivanova N."/>
            <person name="Pagani I."/>
            <person name="Orellana R."/>
            <person name="Lovley D."/>
            <person name="Woyke T."/>
        </authorList>
    </citation>
    <scope>NUCLEOTIDE SEQUENCE [LARGE SCALE GENOMIC DNA]</scope>
    <source>
        <strain evidence="3 4">2ac9</strain>
    </source>
</reference>
<dbReference type="GO" id="GO:0042026">
    <property type="term" value="P:protein refolding"/>
    <property type="evidence" value="ECO:0007669"/>
    <property type="project" value="TreeGrafter"/>
</dbReference>
<dbReference type="FunFam" id="2.60.260.20:FF:000013">
    <property type="entry name" value="DnaJ subfamily B member 11"/>
    <property type="match status" value="1"/>
</dbReference>
<dbReference type="PANTHER" id="PTHR43096:SF48">
    <property type="entry name" value="CHAPERONE PROTEIN DNAJ"/>
    <property type="match status" value="1"/>
</dbReference>
<keyword evidence="1" id="KW-0143">Chaperone</keyword>
<dbReference type="GO" id="GO:0005737">
    <property type="term" value="C:cytoplasm"/>
    <property type="evidence" value="ECO:0007669"/>
    <property type="project" value="TreeGrafter"/>
</dbReference>
<dbReference type="PRINTS" id="PR00625">
    <property type="entry name" value="JDOMAIN"/>
</dbReference>
<dbReference type="GO" id="GO:0051082">
    <property type="term" value="F:unfolded protein binding"/>
    <property type="evidence" value="ECO:0007669"/>
    <property type="project" value="InterPro"/>
</dbReference>
<dbReference type="InterPro" id="IPR001623">
    <property type="entry name" value="DnaJ_domain"/>
</dbReference>
<gene>
    <name evidence="3" type="ORF">DespoDRAFT_00260</name>
</gene>
<dbReference type="RefSeq" id="WP_004070764.1">
    <property type="nucleotide sequence ID" value="NZ_CM001488.1"/>
</dbReference>
<evidence type="ECO:0000259" key="2">
    <source>
        <dbReference type="PROSITE" id="PS50076"/>
    </source>
</evidence>
<keyword evidence="4" id="KW-1185">Reference proteome</keyword>
<accession>I5AYI4</accession>
<dbReference type="Pfam" id="PF00226">
    <property type="entry name" value="DnaJ"/>
    <property type="match status" value="1"/>
</dbReference>
<proteinExistence type="predicted"/>
<dbReference type="Gene3D" id="2.60.260.20">
    <property type="entry name" value="Urease metallochaperone UreE, N-terminal domain"/>
    <property type="match status" value="2"/>
</dbReference>
<dbReference type="InterPro" id="IPR036869">
    <property type="entry name" value="J_dom_sf"/>
</dbReference>
<dbReference type="EMBL" id="CM001488">
    <property type="protein sequence ID" value="EIM62297.1"/>
    <property type="molecule type" value="Genomic_DNA"/>
</dbReference>
<dbReference type="HOGENOM" id="CLU_017633_0_0_7"/>
<sequence length="320" mass="34442">MAQDYYKTLGVDKTATAADIKKAYRKLALKYHPDKTKGDKDLEDKFKATSEAYAVLSDPEKRKQYDTYGSADFQQRFSQEDIFRNFDLGDILKEFGFGGGGGFNRSGGFSSGFRQGGAKTSFSGMGGNPFFQNAAGPGAGYGRKSPTRGKDLEYEIPLTLDELINGAGKTITISQNGEAKAIEVKIPKGLTQGKKIRLAGKGESGAHGGPAGNLYIKSSPALPQGITLEENDILMTKDVRLTQALLGDKIEVNTPSGKTINLTLPPGTGHKAKMRLPGMGIPHMKGNGCGDLYVVVNIEMPKILNSKQQKLIKELKETGL</sequence>
<dbReference type="CDD" id="cd06257">
    <property type="entry name" value="DnaJ"/>
    <property type="match status" value="1"/>
</dbReference>
<dbReference type="CDD" id="cd10747">
    <property type="entry name" value="DnaJ_C"/>
    <property type="match status" value="1"/>
</dbReference>
<dbReference type="InterPro" id="IPR002939">
    <property type="entry name" value="DnaJ_C"/>
</dbReference>
<dbReference type="SMART" id="SM00271">
    <property type="entry name" value="DnaJ"/>
    <property type="match status" value="1"/>
</dbReference>
<organism evidence="3 4">
    <name type="scientific">Desulfobacter postgatei 2ac9</name>
    <dbReference type="NCBI Taxonomy" id="879212"/>
    <lineage>
        <taxon>Bacteria</taxon>
        <taxon>Pseudomonadati</taxon>
        <taxon>Thermodesulfobacteriota</taxon>
        <taxon>Desulfobacteria</taxon>
        <taxon>Desulfobacterales</taxon>
        <taxon>Desulfobacteraceae</taxon>
        <taxon>Desulfobacter</taxon>
    </lineage>
</organism>
<dbReference type="PANTHER" id="PTHR43096">
    <property type="entry name" value="DNAJ HOMOLOG 1, MITOCHONDRIAL-RELATED"/>
    <property type="match status" value="1"/>
</dbReference>
<reference evidence="3 4" key="1">
    <citation type="submission" date="2011-09" db="EMBL/GenBank/DDBJ databases">
        <authorList>
            <consortium name="US DOE Joint Genome Institute (JGI-PGF)"/>
            <person name="Lucas S."/>
            <person name="Han J."/>
            <person name="Lapidus A."/>
            <person name="Cheng J.-F."/>
            <person name="Goodwin L."/>
            <person name="Pitluck S."/>
            <person name="Peters L."/>
            <person name="Land M.L."/>
            <person name="Hauser L."/>
            <person name="Orellana R."/>
            <person name="Lovley D."/>
            <person name="Woyke T.J."/>
        </authorList>
    </citation>
    <scope>NUCLEOTIDE SEQUENCE [LARGE SCALE GENOMIC DNA]</scope>
    <source>
        <strain evidence="3 4">2ac9</strain>
    </source>
</reference>
<evidence type="ECO:0000256" key="1">
    <source>
        <dbReference type="ARBA" id="ARBA00023186"/>
    </source>
</evidence>
<dbReference type="InterPro" id="IPR008971">
    <property type="entry name" value="HSP40/DnaJ_pept-bd"/>
</dbReference>
<dbReference type="Gene3D" id="1.10.287.110">
    <property type="entry name" value="DnaJ domain"/>
    <property type="match status" value="1"/>
</dbReference>
<dbReference type="OrthoDB" id="9779889at2"/>
<evidence type="ECO:0000313" key="3">
    <source>
        <dbReference type="EMBL" id="EIM62297.1"/>
    </source>
</evidence>
<feature type="domain" description="J" evidence="2">
    <location>
        <begin position="4"/>
        <end position="69"/>
    </location>
</feature>
<dbReference type="eggNOG" id="COG0484">
    <property type="taxonomic scope" value="Bacteria"/>
</dbReference>